<evidence type="ECO:0000313" key="2">
    <source>
        <dbReference type="EMBL" id="VDN15966.1"/>
    </source>
</evidence>
<feature type="region of interest" description="Disordered" evidence="1">
    <location>
        <begin position="22"/>
        <end position="41"/>
    </location>
</feature>
<protein>
    <submittedName>
        <fullName evidence="2">Uncharacterized protein</fullName>
    </submittedName>
</protein>
<dbReference type="Gene3D" id="2.100.10.30">
    <property type="entry name" value="Jacalin-like lectin domain"/>
    <property type="match status" value="1"/>
</dbReference>
<accession>A0A3P7PD51</accession>
<evidence type="ECO:0000256" key="1">
    <source>
        <dbReference type="SAM" id="MobiDB-lite"/>
    </source>
</evidence>
<sequence length="181" mass="19889">MCDRNEGKLGGSLQCWWKGGDGGGSRWRVSRDAGSERSGVGGGPRCDRCEGCDREDGVGDQELKLEVGETIDSIQLNSGWLIDRICFITSRRRRVTYGSSSGGGLRQVTRIACCQRYDDPSYSSYDQGELQRPTLALHGFAYSLVSTLGKIAWIDVQFMFSGLNDEAAQLITHPTKVKLTI</sequence>
<evidence type="ECO:0000313" key="3">
    <source>
        <dbReference type="Proteomes" id="UP000281553"/>
    </source>
</evidence>
<dbReference type="Proteomes" id="UP000281553">
    <property type="component" value="Unassembled WGS sequence"/>
</dbReference>
<keyword evidence="3" id="KW-1185">Reference proteome</keyword>
<dbReference type="AlphaFoldDB" id="A0A3P7PD51"/>
<gene>
    <name evidence="2" type="ORF">DILT_LOCUS11797</name>
</gene>
<dbReference type="OrthoDB" id="6357972at2759"/>
<name>A0A3P7PD51_DIBLA</name>
<dbReference type="InterPro" id="IPR036404">
    <property type="entry name" value="Jacalin-like_lectin_dom_sf"/>
</dbReference>
<proteinExistence type="predicted"/>
<organism evidence="2 3">
    <name type="scientific">Dibothriocephalus latus</name>
    <name type="common">Fish tapeworm</name>
    <name type="synonym">Diphyllobothrium latum</name>
    <dbReference type="NCBI Taxonomy" id="60516"/>
    <lineage>
        <taxon>Eukaryota</taxon>
        <taxon>Metazoa</taxon>
        <taxon>Spiralia</taxon>
        <taxon>Lophotrochozoa</taxon>
        <taxon>Platyhelminthes</taxon>
        <taxon>Cestoda</taxon>
        <taxon>Eucestoda</taxon>
        <taxon>Diphyllobothriidea</taxon>
        <taxon>Diphyllobothriidae</taxon>
        <taxon>Dibothriocephalus</taxon>
    </lineage>
</organism>
<reference evidence="2 3" key="1">
    <citation type="submission" date="2018-11" db="EMBL/GenBank/DDBJ databases">
        <authorList>
            <consortium name="Pathogen Informatics"/>
        </authorList>
    </citation>
    <scope>NUCLEOTIDE SEQUENCE [LARGE SCALE GENOMIC DNA]</scope>
</reference>
<dbReference type="EMBL" id="UYRU01064231">
    <property type="protein sequence ID" value="VDN15966.1"/>
    <property type="molecule type" value="Genomic_DNA"/>
</dbReference>